<dbReference type="PANTHER" id="PTHR38001">
    <property type="entry name" value="PROTEIN CEBPZOS"/>
    <property type="match status" value="1"/>
</dbReference>
<dbReference type="EMBL" id="JAIPUX010003289">
    <property type="protein sequence ID" value="KAH0622555.1"/>
    <property type="molecule type" value="Genomic_DNA"/>
</dbReference>
<organism evidence="3 4">
    <name type="scientific">Phrynosoma platyrhinos</name>
    <name type="common">Desert horned lizard</name>
    <dbReference type="NCBI Taxonomy" id="52577"/>
    <lineage>
        <taxon>Eukaryota</taxon>
        <taxon>Metazoa</taxon>
        <taxon>Chordata</taxon>
        <taxon>Craniata</taxon>
        <taxon>Vertebrata</taxon>
        <taxon>Euteleostomi</taxon>
        <taxon>Lepidosauria</taxon>
        <taxon>Squamata</taxon>
        <taxon>Bifurcata</taxon>
        <taxon>Unidentata</taxon>
        <taxon>Episquamata</taxon>
        <taxon>Toxicofera</taxon>
        <taxon>Iguania</taxon>
        <taxon>Phrynosomatidae</taxon>
        <taxon>Phrynosomatinae</taxon>
        <taxon>Phrynosoma</taxon>
    </lineage>
</organism>
<comment type="caution">
    <text evidence="3">The sequence shown here is derived from an EMBL/GenBank/DDBJ whole genome shotgun (WGS) entry which is preliminary data.</text>
</comment>
<protein>
    <submittedName>
        <fullName evidence="3">Uncharacterized protein</fullName>
    </submittedName>
</protein>
<feature type="region of interest" description="Disordered" evidence="1">
    <location>
        <begin position="11"/>
        <end position="31"/>
    </location>
</feature>
<evidence type="ECO:0000313" key="4">
    <source>
        <dbReference type="Proteomes" id="UP000826234"/>
    </source>
</evidence>
<keyword evidence="4" id="KW-1185">Reference proteome</keyword>
<reference evidence="3 4" key="1">
    <citation type="journal article" date="2022" name="Gigascience">
        <title>A chromosome-level genome assembly and annotation of the desert horned lizard, Phrynosoma platyrhinos, provides insight into chromosomal rearrangements among reptiles.</title>
        <authorList>
            <person name="Koochekian N."/>
            <person name="Ascanio A."/>
            <person name="Farleigh K."/>
            <person name="Card D.C."/>
            <person name="Schield D.R."/>
            <person name="Castoe T.A."/>
            <person name="Jezkova T."/>
        </authorList>
    </citation>
    <scope>NUCLEOTIDE SEQUENCE [LARGE SCALE GENOMIC DNA]</scope>
    <source>
        <strain evidence="3">NK-2021</strain>
    </source>
</reference>
<evidence type="ECO:0000256" key="2">
    <source>
        <dbReference type="SAM" id="Phobius"/>
    </source>
</evidence>
<feature type="compositionally biased region" description="Polar residues" evidence="1">
    <location>
        <begin position="13"/>
        <end position="27"/>
    </location>
</feature>
<name>A0ABQ7SYK5_PHRPL</name>
<accession>A0ABQ7SYK5</accession>
<keyword evidence="2" id="KW-0812">Transmembrane</keyword>
<proteinExistence type="predicted"/>
<sequence>MRTSGNLYKRFSFTPTQTPSSAGSRTAPQEGRRMFKFERPLELPYFQRILRIGCAMNPQLAKKIFKGVLLLECLGVAGAYALYYKMDTNQVYYKSNEWAGVYGKREQDQETWLSNKT</sequence>
<keyword evidence="2" id="KW-0472">Membrane</keyword>
<evidence type="ECO:0000256" key="1">
    <source>
        <dbReference type="SAM" id="MobiDB-lite"/>
    </source>
</evidence>
<keyword evidence="2" id="KW-1133">Transmembrane helix</keyword>
<dbReference type="PANTHER" id="PTHR38001:SF1">
    <property type="entry name" value="PROTEIN CEBPZOS"/>
    <property type="match status" value="1"/>
</dbReference>
<feature type="transmembrane region" description="Helical" evidence="2">
    <location>
        <begin position="64"/>
        <end position="83"/>
    </location>
</feature>
<dbReference type="Proteomes" id="UP000826234">
    <property type="component" value="Unassembled WGS sequence"/>
</dbReference>
<dbReference type="InterPro" id="IPR037764">
    <property type="entry name" value="CEBPZOS"/>
</dbReference>
<gene>
    <name evidence="3" type="ORF">JD844_024952</name>
</gene>
<evidence type="ECO:0000313" key="3">
    <source>
        <dbReference type="EMBL" id="KAH0622555.1"/>
    </source>
</evidence>